<dbReference type="InterPro" id="IPR033120">
    <property type="entry name" value="HOTDOG_ACOT"/>
</dbReference>
<protein>
    <recommendedName>
        <fullName evidence="5">HotDog ACOT-type domain-containing protein</fullName>
    </recommendedName>
</protein>
<dbReference type="GO" id="GO:0052816">
    <property type="term" value="F:long-chain fatty acyl-CoA hydrolase activity"/>
    <property type="evidence" value="ECO:0007669"/>
    <property type="project" value="TreeGrafter"/>
</dbReference>
<dbReference type="Gene3D" id="3.10.129.10">
    <property type="entry name" value="Hotdog Thioesterase"/>
    <property type="match status" value="1"/>
</dbReference>
<feature type="compositionally biased region" description="Basic and acidic residues" evidence="4">
    <location>
        <begin position="1"/>
        <end position="11"/>
    </location>
</feature>
<dbReference type="InterPro" id="IPR029069">
    <property type="entry name" value="HotDog_dom_sf"/>
</dbReference>
<dbReference type="PROSITE" id="PS51770">
    <property type="entry name" value="HOTDOG_ACOT"/>
    <property type="match status" value="1"/>
</dbReference>
<evidence type="ECO:0000256" key="4">
    <source>
        <dbReference type="SAM" id="MobiDB-lite"/>
    </source>
</evidence>
<reference evidence="6" key="2">
    <citation type="submission" date="2021-08" db="EMBL/GenBank/DDBJ databases">
        <authorList>
            <person name="Tani A."/>
            <person name="Ola A."/>
            <person name="Ogura Y."/>
            <person name="Katsura K."/>
            <person name="Hayashi T."/>
        </authorList>
    </citation>
    <scope>NUCLEOTIDE SEQUENCE</scope>
    <source>
        <strain evidence="6">JCM 32048</strain>
    </source>
</reference>
<keyword evidence="7" id="KW-1185">Reference proteome</keyword>
<dbReference type="InterPro" id="IPR040170">
    <property type="entry name" value="Cytosol_ACT"/>
</dbReference>
<keyword evidence="2 3" id="KW-0378">Hydrolase</keyword>
<sequence>MKKPRVVESGRSRSGASMPYARAGDQGEARGIMTRDATTDEAARPQGDLTVRTIAMPADTNANGDIFGGWVMSQMDQAGGIAGVERAQGRVVTVAVDGMTFLRPVRVGDVLCVYTQVVGTGRTSMRIQIEAWARRFRTQTREKVTVGVFTFVAIDDEGRPRPIPPAAPGLSP</sequence>
<comment type="similarity">
    <text evidence="1">Belongs to the acyl coenzyme A hydrolase family.</text>
</comment>
<evidence type="ECO:0000313" key="7">
    <source>
        <dbReference type="Proteomes" id="UP001055286"/>
    </source>
</evidence>
<evidence type="ECO:0000256" key="2">
    <source>
        <dbReference type="ARBA" id="ARBA00022801"/>
    </source>
</evidence>
<dbReference type="CDD" id="cd03442">
    <property type="entry name" value="BFIT_BACH"/>
    <property type="match status" value="1"/>
</dbReference>
<dbReference type="Pfam" id="PF03061">
    <property type="entry name" value="4HBT"/>
    <property type="match status" value="1"/>
</dbReference>
<reference evidence="6" key="1">
    <citation type="journal article" date="2016" name="Front. Microbiol.">
        <title>Genome Sequence of the Piezophilic, Mesophilic Sulfate-Reducing Bacterium Desulfovibrio indicus J2T.</title>
        <authorList>
            <person name="Cao J."/>
            <person name="Maignien L."/>
            <person name="Shao Z."/>
            <person name="Alain K."/>
            <person name="Jebbar M."/>
        </authorList>
    </citation>
    <scope>NUCLEOTIDE SEQUENCE</scope>
    <source>
        <strain evidence="6">JCM 32048</strain>
    </source>
</reference>
<feature type="domain" description="HotDog ACOT-type" evidence="5">
    <location>
        <begin position="45"/>
        <end position="157"/>
    </location>
</feature>
<dbReference type="SUPFAM" id="SSF54637">
    <property type="entry name" value="Thioesterase/thiol ester dehydrase-isomerase"/>
    <property type="match status" value="1"/>
</dbReference>
<dbReference type="NCBIfam" id="NF007970">
    <property type="entry name" value="PRK10694.1"/>
    <property type="match status" value="1"/>
</dbReference>
<comment type="caution">
    <text evidence="6">The sequence shown here is derived from an EMBL/GenBank/DDBJ whole genome shotgun (WGS) entry which is preliminary data.</text>
</comment>
<dbReference type="PANTHER" id="PTHR11049">
    <property type="entry name" value="ACYL COENZYME A THIOESTER HYDROLASE"/>
    <property type="match status" value="1"/>
</dbReference>
<gene>
    <name evidence="6" type="ORF">MPEAHAMD_2668</name>
</gene>
<evidence type="ECO:0000256" key="3">
    <source>
        <dbReference type="PROSITE-ProRule" id="PRU01106"/>
    </source>
</evidence>
<accession>A0AA37M4S6</accession>
<dbReference type="GO" id="GO:0006637">
    <property type="term" value="P:acyl-CoA metabolic process"/>
    <property type="evidence" value="ECO:0007669"/>
    <property type="project" value="TreeGrafter"/>
</dbReference>
<feature type="region of interest" description="Disordered" evidence="4">
    <location>
        <begin position="1"/>
        <end position="30"/>
    </location>
</feature>
<evidence type="ECO:0000313" key="6">
    <source>
        <dbReference type="EMBL" id="GJD62515.1"/>
    </source>
</evidence>
<dbReference type="GO" id="GO:0005829">
    <property type="term" value="C:cytosol"/>
    <property type="evidence" value="ECO:0007669"/>
    <property type="project" value="TreeGrafter"/>
</dbReference>
<dbReference type="InterPro" id="IPR006683">
    <property type="entry name" value="Thioestr_dom"/>
</dbReference>
<organism evidence="6 7">
    <name type="scientific">Methylobacterium frigidaeris</name>
    <dbReference type="NCBI Taxonomy" id="2038277"/>
    <lineage>
        <taxon>Bacteria</taxon>
        <taxon>Pseudomonadati</taxon>
        <taxon>Pseudomonadota</taxon>
        <taxon>Alphaproteobacteria</taxon>
        <taxon>Hyphomicrobiales</taxon>
        <taxon>Methylobacteriaceae</taxon>
        <taxon>Methylobacterium</taxon>
    </lineage>
</organism>
<proteinExistence type="inferred from homology"/>
<dbReference type="GO" id="GO:0009062">
    <property type="term" value="P:fatty acid catabolic process"/>
    <property type="evidence" value="ECO:0007669"/>
    <property type="project" value="TreeGrafter"/>
</dbReference>
<dbReference type="PANTHER" id="PTHR11049:SF5">
    <property type="entry name" value="ACYL-COA THIOESTER HYDROLASE YCIA"/>
    <property type="match status" value="1"/>
</dbReference>
<evidence type="ECO:0000256" key="1">
    <source>
        <dbReference type="ARBA" id="ARBA00010458"/>
    </source>
</evidence>
<evidence type="ECO:0000259" key="5">
    <source>
        <dbReference type="PROSITE" id="PS51770"/>
    </source>
</evidence>
<dbReference type="Proteomes" id="UP001055286">
    <property type="component" value="Unassembled WGS sequence"/>
</dbReference>
<dbReference type="EMBL" id="BPQJ01000011">
    <property type="protein sequence ID" value="GJD62515.1"/>
    <property type="molecule type" value="Genomic_DNA"/>
</dbReference>
<dbReference type="AlphaFoldDB" id="A0AA37M4S6"/>
<name>A0AA37M4S6_9HYPH</name>